<dbReference type="PIRSF" id="PIRSF036426">
    <property type="entry name" value="Sirohaem_synth"/>
    <property type="match status" value="1"/>
</dbReference>
<dbReference type="InterPro" id="IPR000878">
    <property type="entry name" value="4pyrrol_Mease"/>
</dbReference>
<dbReference type="InterPro" id="IPR006366">
    <property type="entry name" value="CobA/CysG_C"/>
</dbReference>
<dbReference type="GO" id="GO:0051266">
    <property type="term" value="F:sirohydrochlorin ferrochelatase activity"/>
    <property type="evidence" value="ECO:0007669"/>
    <property type="project" value="InterPro"/>
</dbReference>
<dbReference type="GO" id="GO:0004851">
    <property type="term" value="F:uroporphyrin-III C-methyltransferase activity"/>
    <property type="evidence" value="ECO:0007669"/>
    <property type="project" value="UniProtKB-EC"/>
</dbReference>
<dbReference type="NCBIfam" id="TIGR01469">
    <property type="entry name" value="cobA_cysG_Cterm"/>
    <property type="match status" value="1"/>
</dbReference>
<accession>A0A7K0DY60</accession>
<dbReference type="SUPFAM" id="SSF51735">
    <property type="entry name" value="NAD(P)-binding Rossmann-fold domains"/>
    <property type="match status" value="1"/>
</dbReference>
<dbReference type="NCBIfam" id="NF004790">
    <property type="entry name" value="PRK06136.1"/>
    <property type="match status" value="1"/>
</dbReference>
<protein>
    <recommendedName>
        <fullName evidence="1">uroporphyrinogen-III C-methyltransferase</fullName>
        <ecNumber evidence="1">2.1.1.107</ecNumber>
    </recommendedName>
</protein>
<evidence type="ECO:0000256" key="4">
    <source>
        <dbReference type="ARBA" id="ARBA00022691"/>
    </source>
</evidence>
<dbReference type="EMBL" id="WEGI01000015">
    <property type="protein sequence ID" value="MQY30739.1"/>
    <property type="molecule type" value="Genomic_DNA"/>
</dbReference>
<dbReference type="GO" id="GO:0043115">
    <property type="term" value="F:precorrin-2 dehydrogenase activity"/>
    <property type="evidence" value="ECO:0007669"/>
    <property type="project" value="InterPro"/>
</dbReference>
<dbReference type="GO" id="GO:0051287">
    <property type="term" value="F:NAD binding"/>
    <property type="evidence" value="ECO:0007669"/>
    <property type="project" value="InterPro"/>
</dbReference>
<keyword evidence="2" id="KW-0489">Methyltransferase</keyword>
<dbReference type="InterPro" id="IPR050161">
    <property type="entry name" value="Siro_Cobalamin_biosynth"/>
</dbReference>
<evidence type="ECO:0000259" key="7">
    <source>
        <dbReference type="Pfam" id="PF00590"/>
    </source>
</evidence>
<dbReference type="Gene3D" id="3.40.1010.10">
    <property type="entry name" value="Cobalt-precorrin-4 Transmethylase, Domain 1"/>
    <property type="match status" value="1"/>
</dbReference>
<dbReference type="AlphaFoldDB" id="A0A7K0DY60"/>
<organism evidence="8 9">
    <name type="scientific">Nocardia aurantia</name>
    <dbReference type="NCBI Taxonomy" id="2585199"/>
    <lineage>
        <taxon>Bacteria</taxon>
        <taxon>Bacillati</taxon>
        <taxon>Actinomycetota</taxon>
        <taxon>Actinomycetes</taxon>
        <taxon>Mycobacteriales</taxon>
        <taxon>Nocardiaceae</taxon>
        <taxon>Nocardia</taxon>
    </lineage>
</organism>
<proteinExistence type="predicted"/>
<dbReference type="InterPro" id="IPR012409">
    <property type="entry name" value="Sirohaem_synth"/>
</dbReference>
<evidence type="ECO:0000313" key="8">
    <source>
        <dbReference type="EMBL" id="MQY30739.1"/>
    </source>
</evidence>
<keyword evidence="3" id="KW-0808">Transferase</keyword>
<dbReference type="PANTHER" id="PTHR45790">
    <property type="entry name" value="SIROHEME SYNTHASE-RELATED"/>
    <property type="match status" value="1"/>
</dbReference>
<keyword evidence="9" id="KW-1185">Reference proteome</keyword>
<dbReference type="InterPro" id="IPR035996">
    <property type="entry name" value="4pyrrol_Methylase_sf"/>
</dbReference>
<dbReference type="GO" id="GO:0019354">
    <property type="term" value="P:siroheme biosynthetic process"/>
    <property type="evidence" value="ECO:0007669"/>
    <property type="project" value="InterPro"/>
</dbReference>
<sequence length="435" mass="44995">MRPRPRDAVISLFVPNTPDDQHAGDPNYLVGIDLAGRRVIVVGGGSVAQRRLPLLIAAGADVHVISRAVTPAVEGMAAAGQITAELRDYADGDLDGAWYAIACTDEPDTNAAIVAEATARRIFCVRADIARLGTAVTPATARYDGMTLGVLAGGRHRRSAAVRTALLEALQSGVVTGDSEPVAPGVALVGGGPGDPDLITVRGRRLLARADLVVADRLAPPELLAELGPDVEVVDAAKIPYGRAMAQEAINATLVEGARAGKFVVRLKGGDPYVFGRGYEELEACVAAGIPVTVVPGVTSAISVPALAGIPVTHRGVTHEFVVVSGHVAPDHPDSLVDWPALARLRGTIVLLMAVERIEQFATALITGGRPSDTPVTVVQEGSLRTERVLRAELGTVAERVRAEGIRPPAIVVIGPTAGFAAGAARPEPSTSGAR</sequence>
<feature type="active site" description="Proton donor" evidence="6">
    <location>
        <position position="238"/>
    </location>
</feature>
<evidence type="ECO:0000256" key="1">
    <source>
        <dbReference type="ARBA" id="ARBA00012162"/>
    </source>
</evidence>
<evidence type="ECO:0000313" key="9">
    <source>
        <dbReference type="Proteomes" id="UP000431401"/>
    </source>
</evidence>
<dbReference type="SUPFAM" id="SSF53790">
    <property type="entry name" value="Tetrapyrrole methylase"/>
    <property type="match status" value="1"/>
</dbReference>
<evidence type="ECO:0000256" key="6">
    <source>
        <dbReference type="PIRSR" id="PIRSR036426-1"/>
    </source>
</evidence>
<dbReference type="CDD" id="cd11642">
    <property type="entry name" value="SUMT"/>
    <property type="match status" value="1"/>
</dbReference>
<reference evidence="8 9" key="1">
    <citation type="submission" date="2019-10" db="EMBL/GenBank/DDBJ databases">
        <title>Nocardia macrotermitis sp. nov. and Nocardia aurantia sp. nov., isolated from the gut of fungus growing-termite Macrotermes natalensis.</title>
        <authorList>
            <person name="Benndorf R."/>
            <person name="Schwitalla J."/>
            <person name="Martin K."/>
            <person name="De Beer W."/>
            <person name="Kaster A.-K."/>
            <person name="Vollmers J."/>
            <person name="Poulsen M."/>
            <person name="Beemelmanns C."/>
        </authorList>
    </citation>
    <scope>NUCLEOTIDE SEQUENCE [LARGE SCALE GENOMIC DNA]</scope>
    <source>
        <strain evidence="8 9">RB56</strain>
    </source>
</reference>
<dbReference type="GO" id="GO:0009236">
    <property type="term" value="P:cobalamin biosynthetic process"/>
    <property type="evidence" value="ECO:0007669"/>
    <property type="project" value="InterPro"/>
</dbReference>
<dbReference type="InterPro" id="IPR014776">
    <property type="entry name" value="4pyrrole_Mease_sub2"/>
</dbReference>
<comment type="caution">
    <text evidence="8">The sequence shown here is derived from an EMBL/GenBank/DDBJ whole genome shotgun (WGS) entry which is preliminary data.</text>
</comment>
<dbReference type="InterPro" id="IPR036291">
    <property type="entry name" value="NAD(P)-bd_dom_sf"/>
</dbReference>
<dbReference type="PANTHER" id="PTHR45790:SF3">
    <property type="entry name" value="S-ADENOSYL-L-METHIONINE-DEPENDENT UROPORPHYRINOGEN III METHYLTRANSFERASE, CHLOROPLASTIC"/>
    <property type="match status" value="1"/>
</dbReference>
<feature type="active site" description="Proton acceptor" evidence="6">
    <location>
        <position position="216"/>
    </location>
</feature>
<dbReference type="Gene3D" id="3.30.950.10">
    <property type="entry name" value="Methyltransferase, Cobalt-precorrin-4 Transmethylase, Domain 2"/>
    <property type="match status" value="1"/>
</dbReference>
<evidence type="ECO:0000256" key="2">
    <source>
        <dbReference type="ARBA" id="ARBA00022603"/>
    </source>
</evidence>
<keyword evidence="4" id="KW-0949">S-adenosyl-L-methionine</keyword>
<dbReference type="Pfam" id="PF13241">
    <property type="entry name" value="NAD_binding_7"/>
    <property type="match status" value="1"/>
</dbReference>
<dbReference type="InterPro" id="IPR014777">
    <property type="entry name" value="4pyrrole_Mease_sub1"/>
</dbReference>
<evidence type="ECO:0000256" key="3">
    <source>
        <dbReference type="ARBA" id="ARBA00022679"/>
    </source>
</evidence>
<name>A0A7K0DY60_9NOCA</name>
<dbReference type="Proteomes" id="UP000431401">
    <property type="component" value="Unassembled WGS sequence"/>
</dbReference>
<dbReference type="EC" id="2.1.1.107" evidence="1"/>
<dbReference type="Gene3D" id="3.40.50.720">
    <property type="entry name" value="NAD(P)-binding Rossmann-like Domain"/>
    <property type="match status" value="1"/>
</dbReference>
<dbReference type="FunFam" id="3.40.1010.10:FF:000003">
    <property type="entry name" value="Putative Uroporphyrinogen-III C-methyltransferase"/>
    <property type="match status" value="1"/>
</dbReference>
<gene>
    <name evidence="8" type="primary">cysG_2</name>
    <name evidence="8" type="ORF">NRB56_63420</name>
</gene>
<feature type="domain" description="Tetrapyrrole methylase" evidence="7">
    <location>
        <begin position="186"/>
        <end position="397"/>
    </location>
</feature>
<keyword evidence="5" id="KW-0627">Porphyrin biosynthesis</keyword>
<evidence type="ECO:0000256" key="5">
    <source>
        <dbReference type="ARBA" id="ARBA00023244"/>
    </source>
</evidence>
<dbReference type="GO" id="GO:0032259">
    <property type="term" value="P:methylation"/>
    <property type="evidence" value="ECO:0007669"/>
    <property type="project" value="UniProtKB-KW"/>
</dbReference>
<dbReference type="Pfam" id="PF00590">
    <property type="entry name" value="TP_methylase"/>
    <property type="match status" value="1"/>
</dbReference>